<dbReference type="Proteomes" id="UP000095283">
    <property type="component" value="Unplaced"/>
</dbReference>
<accession>A0A1I7XA95</accession>
<protein>
    <submittedName>
        <fullName evidence="2">Uncharacterized protein</fullName>
    </submittedName>
</protein>
<evidence type="ECO:0000313" key="2">
    <source>
        <dbReference type="WBParaSite" id="Hba_14366"/>
    </source>
</evidence>
<dbReference type="WBParaSite" id="Hba_14366">
    <property type="protein sequence ID" value="Hba_14366"/>
    <property type="gene ID" value="Hba_14366"/>
</dbReference>
<evidence type="ECO:0000313" key="1">
    <source>
        <dbReference type="Proteomes" id="UP000095283"/>
    </source>
</evidence>
<keyword evidence="1" id="KW-1185">Reference proteome</keyword>
<sequence>MKSGFYTTTDGVPPSGWTKMNLQKTSPKRSCTKRRLWPLFSGRQVESSTITSWILIKPSLWRSITTKSTKCTKNCTVFLSSTDYHFSKHPDNFLQTKVFNNLAAAKNAFEEAISSTTPEFYDIG</sequence>
<organism evidence="1 2">
    <name type="scientific">Heterorhabditis bacteriophora</name>
    <name type="common">Entomopathogenic nematode worm</name>
    <dbReference type="NCBI Taxonomy" id="37862"/>
    <lineage>
        <taxon>Eukaryota</taxon>
        <taxon>Metazoa</taxon>
        <taxon>Ecdysozoa</taxon>
        <taxon>Nematoda</taxon>
        <taxon>Chromadorea</taxon>
        <taxon>Rhabditida</taxon>
        <taxon>Rhabditina</taxon>
        <taxon>Rhabditomorpha</taxon>
        <taxon>Strongyloidea</taxon>
        <taxon>Heterorhabditidae</taxon>
        <taxon>Heterorhabditis</taxon>
    </lineage>
</organism>
<reference evidence="2" key="1">
    <citation type="submission" date="2016-11" db="UniProtKB">
        <authorList>
            <consortium name="WormBaseParasite"/>
        </authorList>
    </citation>
    <scope>IDENTIFICATION</scope>
</reference>
<proteinExistence type="predicted"/>
<name>A0A1I7XA95_HETBA</name>
<dbReference type="AlphaFoldDB" id="A0A1I7XA95"/>